<dbReference type="AlphaFoldDB" id="A0A955J1K2"/>
<evidence type="ECO:0000256" key="8">
    <source>
        <dbReference type="ARBA" id="ARBA00022917"/>
    </source>
</evidence>
<dbReference type="InterPro" id="IPR018165">
    <property type="entry name" value="Ala-tRNA-synth_IIc_core"/>
</dbReference>
<dbReference type="InterPro" id="IPR050058">
    <property type="entry name" value="Ala-tRNA_ligase"/>
</dbReference>
<evidence type="ECO:0000256" key="3">
    <source>
        <dbReference type="ARBA" id="ARBA00022555"/>
    </source>
</evidence>
<dbReference type="CDD" id="cd00673">
    <property type="entry name" value="AlaRS_core"/>
    <property type="match status" value="1"/>
</dbReference>
<feature type="domain" description="Alanyl-transfer RNA synthetases family profile" evidence="10">
    <location>
        <begin position="2"/>
        <end position="608"/>
    </location>
</feature>
<dbReference type="Pfam" id="PF07973">
    <property type="entry name" value="tRNA_SAD"/>
    <property type="match status" value="1"/>
</dbReference>
<evidence type="ECO:0000313" key="12">
    <source>
        <dbReference type="EMBL" id="MCA9308164.1"/>
    </source>
</evidence>
<protein>
    <recommendedName>
        <fullName evidence="2">alanine--tRNA ligase</fullName>
        <ecNumber evidence="2">6.1.1.7</ecNumber>
    </recommendedName>
</protein>
<keyword evidence="7" id="KW-0694">RNA-binding</keyword>
<dbReference type="PRINTS" id="PR00980">
    <property type="entry name" value="TRNASYNTHALA"/>
</dbReference>
<evidence type="ECO:0000259" key="10">
    <source>
        <dbReference type="PROSITE" id="PS50860"/>
    </source>
</evidence>
<dbReference type="NCBIfam" id="NF002436">
    <property type="entry name" value="PRK01584.1"/>
    <property type="match status" value="1"/>
</dbReference>
<dbReference type="InterPro" id="IPR045864">
    <property type="entry name" value="aa-tRNA-synth_II/BPL/LPL"/>
</dbReference>
<dbReference type="PANTHER" id="PTHR11777">
    <property type="entry name" value="ALANYL-TRNA SYNTHETASE"/>
    <property type="match status" value="1"/>
</dbReference>
<dbReference type="SUPFAM" id="SSF101353">
    <property type="entry name" value="Putative anticodon-binding domain of alanyl-tRNA synthetase (AlaRS)"/>
    <property type="match status" value="1"/>
</dbReference>
<dbReference type="PROSITE" id="PS50860">
    <property type="entry name" value="AA_TRNA_LIGASE_II_ALA"/>
    <property type="match status" value="1"/>
</dbReference>
<evidence type="ECO:0000256" key="7">
    <source>
        <dbReference type="ARBA" id="ARBA00022884"/>
    </source>
</evidence>
<comment type="caution">
    <text evidence="12">The sequence shown here is derived from an EMBL/GenBank/DDBJ whole genome shotgun (WGS) entry which is preliminary data.</text>
</comment>
<dbReference type="InterPro" id="IPR002318">
    <property type="entry name" value="Ala-tRNA-lgiase_IIc"/>
</dbReference>
<dbReference type="GO" id="GO:0000049">
    <property type="term" value="F:tRNA binding"/>
    <property type="evidence" value="ECO:0007669"/>
    <property type="project" value="UniProtKB-KW"/>
</dbReference>
<dbReference type="GO" id="GO:0005737">
    <property type="term" value="C:cytoplasm"/>
    <property type="evidence" value="ECO:0007669"/>
    <property type="project" value="InterPro"/>
</dbReference>
<dbReference type="InterPro" id="IPR018164">
    <property type="entry name" value="Ala-tRNA-synth_IIc_N"/>
</dbReference>
<dbReference type="SUPFAM" id="SSF55186">
    <property type="entry name" value="ThrRS/AlaRS common domain"/>
    <property type="match status" value="1"/>
</dbReference>
<evidence type="ECO:0000313" key="13">
    <source>
        <dbReference type="Proteomes" id="UP000740557"/>
    </source>
</evidence>
<dbReference type="Pfam" id="PF01411">
    <property type="entry name" value="tRNA-synt_2c"/>
    <property type="match status" value="1"/>
</dbReference>
<reference evidence="12" key="1">
    <citation type="submission" date="2020-04" db="EMBL/GenBank/DDBJ databases">
        <authorList>
            <person name="Zhang T."/>
        </authorList>
    </citation>
    <scope>NUCLEOTIDE SEQUENCE</scope>
    <source>
        <strain evidence="12">HKST-UBA79</strain>
    </source>
</reference>
<comment type="similarity">
    <text evidence="1">Belongs to the class-II aminoacyl-tRNA synthetase family.</text>
</comment>
<dbReference type="InterPro" id="IPR018163">
    <property type="entry name" value="Thr/Ala-tRNA-synth_IIc_edit"/>
</dbReference>
<evidence type="ECO:0000256" key="2">
    <source>
        <dbReference type="ARBA" id="ARBA00013168"/>
    </source>
</evidence>
<dbReference type="GO" id="GO:0005524">
    <property type="term" value="F:ATP binding"/>
    <property type="evidence" value="ECO:0007669"/>
    <property type="project" value="UniProtKB-KW"/>
</dbReference>
<evidence type="ECO:0000256" key="4">
    <source>
        <dbReference type="ARBA" id="ARBA00022598"/>
    </source>
</evidence>
<dbReference type="GO" id="GO:0004813">
    <property type="term" value="F:alanine-tRNA ligase activity"/>
    <property type="evidence" value="ECO:0007669"/>
    <property type="project" value="UniProtKB-EC"/>
</dbReference>
<dbReference type="GO" id="GO:0006419">
    <property type="term" value="P:alanyl-tRNA aminoacylation"/>
    <property type="evidence" value="ECO:0007669"/>
    <property type="project" value="InterPro"/>
</dbReference>
<evidence type="ECO:0000256" key="5">
    <source>
        <dbReference type="ARBA" id="ARBA00022741"/>
    </source>
</evidence>
<sequence length="608" mass="69812">MKTTQQILEAFLNFYNEKGHYQIPNVPLVPENDPSLLFVNSGMFPLVPYLTGEVHPEGTRLMNVQRCIRFEDLEEIGDSSHTLGFHMIGNWSLNDYFKKEQLPWVYELFVEHMGLDVNRMYATVFEGDNDAPVDQESIDILKEVFAKYGIDAKVGERIFPYGKKENWWQRGEAVGELGGPDSEIHYYLGEGNGNGKNPVDNDDEFLEIGNSVFMQYKMSEEGWKEIPQKNVDFGGGLERLVMVSQNKRDIFETDSFAPIVNKIEQLTGKKYDQDMPTTIAIRIVADHIRTATFMAMDGVTPSNKEQGYMLRRLLRRMIRQAIKLGVAANVNLTSELVPTVVTTLNWLYPQLNEQKHSIMKTFEEEETKFKKLLDKGERESIKELEKVEELNTETLATIAFNLFQSIGYPAEIFAQDAKDKFSNLNEQEFNTCYQQLFDQHQQQSRAGAEHKFKGGLADSSEQTVKYHTTTHLLHWALRKVLGEQVEQKGSNITGERLRFDFSHNDKLTEEQLRQVENLINEKISEELPVNMITLPIDEAEKTGALHFFGEKYGETVNVYYIGEDLDSAFSKEFCGGPHVSNTKELSKVEIFKQKSIGENLIRVYLHTR</sequence>
<accession>A0A955J1K2</accession>
<dbReference type="InterPro" id="IPR012947">
    <property type="entry name" value="tRNA_SAD"/>
</dbReference>
<evidence type="ECO:0000256" key="9">
    <source>
        <dbReference type="ARBA" id="ARBA00023146"/>
    </source>
</evidence>
<proteinExistence type="inferred from homology"/>
<evidence type="ECO:0000259" key="11">
    <source>
        <dbReference type="PROSITE" id="PS50862"/>
    </source>
</evidence>
<evidence type="ECO:0000256" key="1">
    <source>
        <dbReference type="ARBA" id="ARBA00008226"/>
    </source>
</evidence>
<dbReference type="PANTHER" id="PTHR11777:SF9">
    <property type="entry name" value="ALANINE--TRNA LIGASE, CYTOPLASMIC"/>
    <property type="match status" value="1"/>
</dbReference>
<dbReference type="Gene3D" id="3.30.930.10">
    <property type="entry name" value="Bira Bifunctional Protein, Domain 2"/>
    <property type="match status" value="1"/>
</dbReference>
<dbReference type="SMART" id="SM00863">
    <property type="entry name" value="tRNA_SAD"/>
    <property type="match status" value="1"/>
</dbReference>
<gene>
    <name evidence="12" type="ORF">KC980_01500</name>
</gene>
<dbReference type="FunFam" id="3.30.980.10:FF:000004">
    <property type="entry name" value="Alanine--tRNA ligase, cytoplasmic"/>
    <property type="match status" value="1"/>
</dbReference>
<dbReference type="Proteomes" id="UP000740557">
    <property type="component" value="Unassembled WGS sequence"/>
</dbReference>
<dbReference type="EMBL" id="JAGQNX010000042">
    <property type="protein sequence ID" value="MCA9308164.1"/>
    <property type="molecule type" value="Genomic_DNA"/>
</dbReference>
<name>A0A955J1K2_UNCKA</name>
<keyword evidence="9" id="KW-0030">Aminoacyl-tRNA synthetase</keyword>
<dbReference type="PROSITE" id="PS50862">
    <property type="entry name" value="AA_TRNA_LIGASE_II"/>
    <property type="match status" value="1"/>
</dbReference>
<dbReference type="InterPro" id="IPR006195">
    <property type="entry name" value="aa-tRNA-synth_II"/>
</dbReference>
<dbReference type="SUPFAM" id="SSF55681">
    <property type="entry name" value="Class II aaRS and biotin synthetases"/>
    <property type="match status" value="1"/>
</dbReference>
<keyword evidence="6" id="KW-0067">ATP-binding</keyword>
<dbReference type="Gene3D" id="3.30.980.10">
    <property type="entry name" value="Threonyl-trna Synthetase, Chain A, domain 2"/>
    <property type="match status" value="1"/>
</dbReference>
<dbReference type="InterPro" id="IPR018162">
    <property type="entry name" value="Ala-tRNA-ligase_IIc_anticod-bd"/>
</dbReference>
<keyword evidence="3" id="KW-0820">tRNA-binding</keyword>
<keyword evidence="4 12" id="KW-0436">Ligase</keyword>
<dbReference type="EC" id="6.1.1.7" evidence="2"/>
<dbReference type="GO" id="GO:0002161">
    <property type="term" value="F:aminoacyl-tRNA deacylase activity"/>
    <property type="evidence" value="ECO:0007669"/>
    <property type="project" value="TreeGrafter"/>
</dbReference>
<organism evidence="12 13">
    <name type="scientific">candidate division WWE3 bacterium</name>
    <dbReference type="NCBI Taxonomy" id="2053526"/>
    <lineage>
        <taxon>Bacteria</taxon>
        <taxon>Katanobacteria</taxon>
    </lineage>
</organism>
<evidence type="ECO:0000256" key="6">
    <source>
        <dbReference type="ARBA" id="ARBA00022840"/>
    </source>
</evidence>
<reference evidence="12" key="2">
    <citation type="journal article" date="2021" name="Microbiome">
        <title>Successional dynamics and alternative stable states in a saline activated sludge microbial community over 9 years.</title>
        <authorList>
            <person name="Wang Y."/>
            <person name="Ye J."/>
            <person name="Ju F."/>
            <person name="Liu L."/>
            <person name="Boyd J.A."/>
            <person name="Deng Y."/>
            <person name="Parks D.H."/>
            <person name="Jiang X."/>
            <person name="Yin X."/>
            <person name="Woodcroft B.J."/>
            <person name="Tyson G.W."/>
            <person name="Hugenholtz P."/>
            <person name="Polz M.F."/>
            <person name="Zhang T."/>
        </authorList>
    </citation>
    <scope>NUCLEOTIDE SEQUENCE</scope>
    <source>
        <strain evidence="12">HKST-UBA79</strain>
    </source>
</reference>
<keyword evidence="8" id="KW-0648">Protein biosynthesis</keyword>
<feature type="domain" description="Aminoacyl-transfer RNA synthetases class-II family profile" evidence="11">
    <location>
        <begin position="60"/>
        <end position="258"/>
    </location>
</feature>
<keyword evidence="5" id="KW-0547">Nucleotide-binding</keyword>
<dbReference type="Gene3D" id="3.30.54.20">
    <property type="match status" value="1"/>
</dbReference>